<keyword evidence="1" id="KW-1133">Transmembrane helix</keyword>
<accession>A0A255ZE09</accession>
<feature type="transmembrane region" description="Helical" evidence="1">
    <location>
        <begin position="77"/>
        <end position="93"/>
    </location>
</feature>
<reference evidence="2 3" key="1">
    <citation type="submission" date="2017-07" db="EMBL/GenBank/DDBJ databases">
        <title>Flavobacterium cyanobacteriorum sp. nov., isolated from cyanobacterial aggregates in a eutrophic lake.</title>
        <authorList>
            <person name="Cai H."/>
        </authorList>
    </citation>
    <scope>NUCLEOTIDE SEQUENCE [LARGE SCALE GENOMIC DNA]</scope>
    <source>
        <strain evidence="2 3">TH167</strain>
    </source>
</reference>
<protein>
    <submittedName>
        <fullName evidence="2">Uncharacterized protein</fullName>
    </submittedName>
</protein>
<dbReference type="AlphaFoldDB" id="A0A255ZE09"/>
<keyword evidence="1" id="KW-0812">Transmembrane</keyword>
<organism evidence="2 3">
    <name type="scientific">Flavobacterium aurantiibacter</name>
    <dbReference type="NCBI Taxonomy" id="2023067"/>
    <lineage>
        <taxon>Bacteria</taxon>
        <taxon>Pseudomonadati</taxon>
        <taxon>Bacteroidota</taxon>
        <taxon>Flavobacteriia</taxon>
        <taxon>Flavobacteriales</taxon>
        <taxon>Flavobacteriaceae</taxon>
        <taxon>Flavobacterium</taxon>
    </lineage>
</organism>
<evidence type="ECO:0000313" key="3">
    <source>
        <dbReference type="Proteomes" id="UP000216035"/>
    </source>
</evidence>
<dbReference type="EMBL" id="NOXX01000223">
    <property type="protein sequence ID" value="OYQ39672.1"/>
    <property type="molecule type" value="Genomic_DNA"/>
</dbReference>
<keyword evidence="3" id="KW-1185">Reference proteome</keyword>
<evidence type="ECO:0000256" key="1">
    <source>
        <dbReference type="SAM" id="Phobius"/>
    </source>
</evidence>
<sequence length="111" mass="13277">MYILIEIKFLQSLQRYNFAYQIAFKRVELLFLIVALGKLKLFWFLALDLCGWKKQMCLNVRWRSGVACNVMRIKNRFNVFYTLLALVALRGIYKRKLKYGNITLNTKKEMV</sequence>
<proteinExistence type="predicted"/>
<keyword evidence="1" id="KW-0472">Membrane</keyword>
<evidence type="ECO:0000313" key="2">
    <source>
        <dbReference type="EMBL" id="OYQ39672.1"/>
    </source>
</evidence>
<gene>
    <name evidence="2" type="ORF">CHX27_13860</name>
</gene>
<name>A0A255ZE09_9FLAO</name>
<feature type="transmembrane region" description="Helical" evidence="1">
    <location>
        <begin position="29"/>
        <end position="46"/>
    </location>
</feature>
<dbReference type="Proteomes" id="UP000216035">
    <property type="component" value="Unassembled WGS sequence"/>
</dbReference>
<comment type="caution">
    <text evidence="2">The sequence shown here is derived from an EMBL/GenBank/DDBJ whole genome shotgun (WGS) entry which is preliminary data.</text>
</comment>